<dbReference type="Proteomes" id="UP000007735">
    <property type="component" value="Plasmid pSfHH103e"/>
</dbReference>
<sequence length="440" mass="47024">MLGVLRSRTYRHLFLAQVIALIGTGLATVALGLLAYDLAGHDAGVVLGTALAVKMIAYVGVAPVAAAFAERLPRRAMLVCLDLVRAAIALLLPFVTQVWQVYVLIFVLQSVSAAFTPTFQATIPDVLPDEKEYTRALSLSRLAYDLESVASPMLAAALLTVVSFHSLFAGTVIGFLASAALVVSVILPSPKATERRSIYERTTRGLRIYLATPRLRGLFAINLVVAAAGSMVIVNTVVLVQAVFGLTQRDTALALAAFGGGSMIAALLLPRLLEKTPDRDAMLAGAAILVAGLFIGVFVPSFALMLPLWLALGLGYSLAQTPSGRLLRRSSYREDRPALFAAQFALSHTCWLITYPLAGWLGAKIGLPATFAALGVIAAAAIFTAMRLWPAHDPDEIEHVHVALAEDHPHLVGAERVGNSHRHSHAYVIDSHHPEWPSRA</sequence>
<feature type="transmembrane region" description="Helical" evidence="6">
    <location>
        <begin position="339"/>
        <end position="363"/>
    </location>
</feature>
<dbReference type="PATRIC" id="fig|380.5.peg.5663"/>
<keyword evidence="3 6" id="KW-0812">Transmembrane</keyword>
<reference evidence="8 9" key="1">
    <citation type="journal article" date="2012" name="J. Bacteriol.">
        <title>Genome sequence of the soybean symbiont Sinorhizobium fredii HH103.</title>
        <authorList>
            <person name="Weidner S."/>
            <person name="Becker A."/>
            <person name="Bonilla I."/>
            <person name="Jaenicke S."/>
            <person name="Lloret J."/>
            <person name="Margaret I."/>
            <person name="Puhler A."/>
            <person name="Ruiz-Sainz J.E."/>
            <person name="Schneiker-Bekel S."/>
            <person name="Szczepanowski R."/>
            <person name="Vinardell J.M."/>
            <person name="Zehner S."/>
            <person name="Gottfert M."/>
        </authorList>
    </citation>
    <scope>NUCLEOTIDE SEQUENCE [LARGE SCALE GENOMIC DNA]</scope>
    <source>
        <strain evidence="8 9">HH103</strain>
        <plasmid evidence="9">pSfHH103e</plasmid>
    </source>
</reference>
<dbReference type="RefSeq" id="WP_014332210.1">
    <property type="nucleotide sequence ID" value="NC_016815.1"/>
</dbReference>
<evidence type="ECO:0000256" key="4">
    <source>
        <dbReference type="ARBA" id="ARBA00022989"/>
    </source>
</evidence>
<dbReference type="CDD" id="cd06173">
    <property type="entry name" value="MFS_MefA_like"/>
    <property type="match status" value="1"/>
</dbReference>
<dbReference type="GO" id="GO:0005886">
    <property type="term" value="C:plasma membrane"/>
    <property type="evidence" value="ECO:0007669"/>
    <property type="project" value="UniProtKB-SubCell"/>
</dbReference>
<feature type="transmembrane region" description="Helical" evidence="6">
    <location>
        <begin position="252"/>
        <end position="269"/>
    </location>
</feature>
<keyword evidence="2" id="KW-1003">Cell membrane</keyword>
<feature type="transmembrane region" description="Helical" evidence="6">
    <location>
        <begin position="167"/>
        <end position="187"/>
    </location>
</feature>
<dbReference type="Gene3D" id="1.20.1250.20">
    <property type="entry name" value="MFS general substrate transporter like domains"/>
    <property type="match status" value="1"/>
</dbReference>
<dbReference type="KEGG" id="sfh:SFHH103_06099"/>
<dbReference type="PANTHER" id="PTHR23513:SF6">
    <property type="entry name" value="MAJOR FACILITATOR SUPERFAMILY ASSOCIATED DOMAIN-CONTAINING PROTEIN"/>
    <property type="match status" value="1"/>
</dbReference>
<dbReference type="AlphaFoldDB" id="G9AHM7"/>
<dbReference type="PANTHER" id="PTHR23513">
    <property type="entry name" value="INTEGRAL MEMBRANE EFFLUX PROTEIN-RELATED"/>
    <property type="match status" value="1"/>
</dbReference>
<keyword evidence="4 6" id="KW-1133">Transmembrane helix</keyword>
<protein>
    <submittedName>
        <fullName evidence="8">H+ Antiporter protein</fullName>
    </submittedName>
</protein>
<feature type="transmembrane region" description="Helical" evidence="6">
    <location>
        <begin position="12"/>
        <end position="34"/>
    </location>
</feature>
<geneLocation type="plasmid" evidence="8 9">
    <name>pSfHH103e</name>
</geneLocation>
<feature type="transmembrane region" description="Helical" evidence="6">
    <location>
        <begin position="369"/>
        <end position="389"/>
    </location>
</feature>
<proteinExistence type="predicted"/>
<evidence type="ECO:0000256" key="1">
    <source>
        <dbReference type="ARBA" id="ARBA00004651"/>
    </source>
</evidence>
<evidence type="ECO:0000256" key="5">
    <source>
        <dbReference type="ARBA" id="ARBA00023136"/>
    </source>
</evidence>
<dbReference type="HOGENOM" id="CLU_034180_7_1_5"/>
<feature type="transmembrane region" description="Helical" evidence="6">
    <location>
        <begin position="46"/>
        <end position="69"/>
    </location>
</feature>
<dbReference type="InterPro" id="IPR036259">
    <property type="entry name" value="MFS_trans_sf"/>
</dbReference>
<keyword evidence="5 6" id="KW-0472">Membrane</keyword>
<evidence type="ECO:0000256" key="3">
    <source>
        <dbReference type="ARBA" id="ARBA00022692"/>
    </source>
</evidence>
<evidence type="ECO:0000256" key="2">
    <source>
        <dbReference type="ARBA" id="ARBA00022475"/>
    </source>
</evidence>
<feature type="transmembrane region" description="Helical" evidence="6">
    <location>
        <begin position="281"/>
        <end position="302"/>
    </location>
</feature>
<dbReference type="InterPro" id="IPR011701">
    <property type="entry name" value="MFS"/>
</dbReference>
<keyword evidence="8" id="KW-0614">Plasmid</keyword>
<accession>G9AHM7</accession>
<feature type="transmembrane region" description="Helical" evidence="6">
    <location>
        <begin position="217"/>
        <end position="240"/>
    </location>
</feature>
<organism evidence="8 9">
    <name type="scientific">Sinorhizobium fredii (strain HH103)</name>
    <dbReference type="NCBI Taxonomy" id="1117943"/>
    <lineage>
        <taxon>Bacteria</taxon>
        <taxon>Pseudomonadati</taxon>
        <taxon>Pseudomonadota</taxon>
        <taxon>Alphaproteobacteria</taxon>
        <taxon>Hyphomicrobiales</taxon>
        <taxon>Rhizobiaceae</taxon>
        <taxon>Sinorhizobium/Ensifer group</taxon>
        <taxon>Sinorhizobium</taxon>
    </lineage>
</organism>
<evidence type="ECO:0000259" key="7">
    <source>
        <dbReference type="PROSITE" id="PS50850"/>
    </source>
</evidence>
<dbReference type="InterPro" id="IPR020846">
    <property type="entry name" value="MFS_dom"/>
</dbReference>
<gene>
    <name evidence="8" type="ordered locus">SFHH103_06099</name>
</gene>
<dbReference type="EMBL" id="HE616899">
    <property type="protein sequence ID" value="CCF00559.1"/>
    <property type="molecule type" value="Genomic_DNA"/>
</dbReference>
<dbReference type="SUPFAM" id="SSF103473">
    <property type="entry name" value="MFS general substrate transporter"/>
    <property type="match status" value="1"/>
</dbReference>
<evidence type="ECO:0000313" key="8">
    <source>
        <dbReference type="EMBL" id="CCF00559.1"/>
    </source>
</evidence>
<dbReference type="GO" id="GO:0022857">
    <property type="term" value="F:transmembrane transporter activity"/>
    <property type="evidence" value="ECO:0007669"/>
    <property type="project" value="InterPro"/>
</dbReference>
<evidence type="ECO:0000256" key="6">
    <source>
        <dbReference type="SAM" id="Phobius"/>
    </source>
</evidence>
<dbReference type="Pfam" id="PF07690">
    <property type="entry name" value="MFS_1"/>
    <property type="match status" value="1"/>
</dbReference>
<dbReference type="PROSITE" id="PS50850">
    <property type="entry name" value="MFS"/>
    <property type="match status" value="1"/>
</dbReference>
<feature type="domain" description="Major facilitator superfamily (MFS) profile" evidence="7">
    <location>
        <begin position="9"/>
        <end position="393"/>
    </location>
</feature>
<name>G9AHM7_SINF1</name>
<comment type="subcellular location">
    <subcellularLocation>
        <location evidence="1">Cell membrane</location>
        <topology evidence="1">Multi-pass membrane protein</topology>
    </subcellularLocation>
</comment>
<evidence type="ECO:0000313" key="9">
    <source>
        <dbReference type="Proteomes" id="UP000007735"/>
    </source>
</evidence>